<evidence type="ECO:0000313" key="3">
    <source>
        <dbReference type="Proteomes" id="UP000077856"/>
    </source>
</evidence>
<organism evidence="2 3">
    <name type="scientific">Cytobacillus oceanisediminis 2691</name>
    <dbReference type="NCBI Taxonomy" id="1196031"/>
    <lineage>
        <taxon>Bacteria</taxon>
        <taxon>Bacillati</taxon>
        <taxon>Bacillota</taxon>
        <taxon>Bacilli</taxon>
        <taxon>Bacillales</taxon>
        <taxon>Bacillaceae</taxon>
        <taxon>Cytobacillus</taxon>
    </lineage>
</organism>
<dbReference type="Proteomes" id="UP000077856">
    <property type="component" value="Chromosome"/>
</dbReference>
<dbReference type="KEGG" id="bon:A361_05285"/>
<keyword evidence="1" id="KW-1133">Transmembrane helix</keyword>
<evidence type="ECO:0000256" key="1">
    <source>
        <dbReference type="SAM" id="Phobius"/>
    </source>
</evidence>
<reference evidence="2 3" key="1">
    <citation type="submission" date="2016-04" db="EMBL/GenBank/DDBJ databases">
        <title>Complete genome sequence of Bacillus oceanisediminis strain 2691.</title>
        <authorList>
            <person name="Jeong H."/>
            <person name="Kim H.J."/>
            <person name="Lee D.-W."/>
        </authorList>
    </citation>
    <scope>NUCLEOTIDE SEQUENCE [LARGE SCALE GENOMIC DNA]</scope>
    <source>
        <strain evidence="2 3">2691</strain>
    </source>
</reference>
<keyword evidence="1" id="KW-0472">Membrane</keyword>
<dbReference type="STRING" id="1196031.A361_05285"/>
<name>A0A160M7N3_9BACI</name>
<protein>
    <submittedName>
        <fullName evidence="2">Uncharacterized protein</fullName>
    </submittedName>
</protein>
<keyword evidence="1" id="KW-0812">Transmembrane</keyword>
<accession>A0A160M7N3</accession>
<dbReference type="EMBL" id="CP015506">
    <property type="protein sequence ID" value="AND38559.1"/>
    <property type="molecule type" value="Genomic_DNA"/>
</dbReference>
<evidence type="ECO:0000313" key="2">
    <source>
        <dbReference type="EMBL" id="AND38559.1"/>
    </source>
</evidence>
<proteinExistence type="predicted"/>
<gene>
    <name evidence="2" type="ORF">A361_05285</name>
</gene>
<feature type="transmembrane region" description="Helical" evidence="1">
    <location>
        <begin position="83"/>
        <end position="103"/>
    </location>
</feature>
<dbReference type="AlphaFoldDB" id="A0A160M7N3"/>
<sequence length="107" mass="12298">MRQRLRNKPKRLFLRRTSKEALLGANPRQAQDEPHGKASFAFLRGSACDLEGVALELAVIDLKGAVSLRLFRIPFFVHKIERVFIFFGKKIIQAGFIFVLLHVPNYF</sequence>